<sequence>MIEQTVMRRMVLLDFLAVRADRRGEGLGRQVAEAFLDRYRVEGHRAALTSLAPARHDPVSFYRHWGWRVGAPAAGLGVQIGSDPVLINEMPERTANVNLGPLPPAA</sequence>
<name>A0ABQ3T394_9ACTN</name>
<keyword evidence="2" id="KW-1185">Reference proteome</keyword>
<gene>
    <name evidence="1" type="ORF">Sspor_00510</name>
</gene>
<evidence type="ECO:0008006" key="3">
    <source>
        <dbReference type="Google" id="ProtNLM"/>
    </source>
</evidence>
<dbReference type="Proteomes" id="UP000608522">
    <property type="component" value="Unassembled WGS sequence"/>
</dbReference>
<evidence type="ECO:0000313" key="2">
    <source>
        <dbReference type="Proteomes" id="UP000608522"/>
    </source>
</evidence>
<dbReference type="InterPro" id="IPR016181">
    <property type="entry name" value="Acyl_CoA_acyltransferase"/>
</dbReference>
<accession>A0ABQ3T394</accession>
<reference evidence="2" key="1">
    <citation type="submission" date="2023-07" db="EMBL/GenBank/DDBJ databases">
        <title>Whole genome shotgun sequence of Streptomyces spororaveus NBRC 15456.</title>
        <authorList>
            <person name="Komaki H."/>
            <person name="Tamura T."/>
        </authorList>
    </citation>
    <scope>NUCLEOTIDE SEQUENCE [LARGE SCALE GENOMIC DNA]</scope>
    <source>
        <strain evidence="2">NBRC 15456</strain>
    </source>
</reference>
<protein>
    <recommendedName>
        <fullName evidence="3">Acetyltransferase (GNAT) family protein</fullName>
    </recommendedName>
</protein>
<comment type="caution">
    <text evidence="1">The sequence shown here is derived from an EMBL/GenBank/DDBJ whole genome shotgun (WGS) entry which is preliminary data.</text>
</comment>
<dbReference type="SUPFAM" id="SSF55729">
    <property type="entry name" value="Acyl-CoA N-acyltransferases (Nat)"/>
    <property type="match status" value="1"/>
</dbReference>
<evidence type="ECO:0000313" key="1">
    <source>
        <dbReference type="EMBL" id="GHI74490.1"/>
    </source>
</evidence>
<dbReference type="EMBL" id="BNED01000002">
    <property type="protein sequence ID" value="GHI74490.1"/>
    <property type="molecule type" value="Genomic_DNA"/>
</dbReference>
<proteinExistence type="predicted"/>
<organism evidence="1 2">
    <name type="scientific">Streptomyces spororaveus</name>
    <dbReference type="NCBI Taxonomy" id="284039"/>
    <lineage>
        <taxon>Bacteria</taxon>
        <taxon>Bacillati</taxon>
        <taxon>Actinomycetota</taxon>
        <taxon>Actinomycetes</taxon>
        <taxon>Kitasatosporales</taxon>
        <taxon>Streptomycetaceae</taxon>
        <taxon>Streptomyces</taxon>
    </lineage>
</organism>
<dbReference type="Gene3D" id="3.40.630.30">
    <property type="match status" value="1"/>
</dbReference>
<dbReference type="RefSeq" id="WP_202197128.1">
    <property type="nucleotide sequence ID" value="NZ_BAAATO010000022.1"/>
</dbReference>